<dbReference type="SUPFAM" id="SSF48431">
    <property type="entry name" value="Lipovitellin-phosvitin complex, superhelical domain"/>
    <property type="match status" value="1"/>
</dbReference>
<dbReference type="SMART" id="SM01169">
    <property type="entry name" value="DUF1943"/>
    <property type="match status" value="1"/>
</dbReference>
<dbReference type="Proteomes" id="UP000694924">
    <property type="component" value="Unplaced"/>
</dbReference>
<sequence>MGLATNVLTALLVFVAATTAIPAHFPHGKTVIYKYYADVKAGTIEPVPYASQFGLQSVLYVKHDTSDPTLNNAYYIKLSNSKFGLFNGQSAHYERVSNFNPILEASKALEEPFLVVYDENGKFQGVKFQENEPIWSKNVKQGIASALQLDFSLIKLQTQPIKPHSFIVTENTIHGDCQVTYDVHPKDQVNPQSSNIFVVTKLYEPNNCTNFVQKTFDHLECEKCYVEPENSMSTASRRVFEVENQGDEVLITKLIGHGVVNYFPWQARSEAHYLLNNQTLVLETVVPQTQINLPVVNFQTCSLVRDVSFQKHPENTRTTSEDLTQGRHLINLELLIPKLKKMLIEAADYLEENHLEMKEPDWKHGQTVNRIFNTMKHLDVKSLEEVFNSIQNPKTPKEVSVKNIFLQIVPTVGTAASCLFTKNVIVKHKVSDGNALMMLHKLPMHIQSPNERLLLDLEDLLKLEYDVSKDVKVASILCFSRIIHKTYKDKTIINQILINKYLKDIFYEHIKNEPTYQMKLVYILALKNVQLKQIHPILEPIIRGDLVISDKPNHIRVAAIWAIQKTIINDLRYAHNLLWPVLADTSLPLTVRIAAYNVLINQLPHMGRIMNLYWLMVYEKNEHLYNYHVSTIKGLANSVDPCLRPVREMARKILRFTRIRNVPGPLSVNYCVDYVNPKYEFGETAKASLILDELTGIPHVGSVEHIYMFARKRTAVFGIYWSVTGSHEVMKMVTQLLPNIKIAGNIANENVKNILKKVAKDMPLDHDINVDLTITINDQVVQTLHLDKNNVVSVFDKIENVESILSNANMNIQNVLYDTFYEMQVPTDMGLQAVLSTRIPVMSSAQINTHITKDNAILNLGLKLDARLWRHGEYFMSIYNPIADVWQSIRRVTSNDIAVPLDINIVYNKEMSSLTVTSQRLPVNKYSISGLLTHVKNYVTITDDDNDELKKSCATCHHHEVVTKGTEHKKNYQSTYDSEDAGLQYSMSIFDCESTITPTTQKANWIKAMSSENKNTWDSKTVQWIMGIREQLWDNLISPEIGSCGNLIKIQPSILHPTSSIDVSLRGNIENVDHMFEKMHPLSSKKLNVHGTIDVRAASTNTTVRSWDLNVNFETSQGYVNNNLKVQITRVTPGENKLKICIDGQHNYPIISVDPLKLGMTKEEVNTKVSVTMGHTNDDKCVRDDTVVTLTMKSELSEEQKKQMSYDSINGACTKDIQKEIFSTKQGHIPKTENCIRETILYTTMRKYTANIVYKKIPQTIVSKLTMLEDSVRAIFSPHVSYNTNVEPGKIKVIVECPVETDNVNVSVVTPTHGYEITELPFGNKLATMWMLNTHFPLNFLNNLLTEQMKICTIYPQVLLTADKGVIPYTVSDQWTLVSGDYVHNTYAVFVKVVQNNVFAKVFIGEHVIEIVPKEGKPVVTINGNIVKQIEKGVVEPHDALTKYTFKITNHYEHLIVQTHIPFEIFYTPNSLTIALDTSLQGLVSGVCGHLDNTHKEKLPKVYSTIVL</sequence>
<organism evidence="5 6">
    <name type="scientific">Polistes dominula</name>
    <name type="common">European paper wasp</name>
    <name type="synonym">Vespa dominula</name>
    <dbReference type="NCBI Taxonomy" id="743375"/>
    <lineage>
        <taxon>Eukaryota</taxon>
        <taxon>Metazoa</taxon>
        <taxon>Ecdysozoa</taxon>
        <taxon>Arthropoda</taxon>
        <taxon>Hexapoda</taxon>
        <taxon>Insecta</taxon>
        <taxon>Pterygota</taxon>
        <taxon>Neoptera</taxon>
        <taxon>Endopterygota</taxon>
        <taxon>Hymenoptera</taxon>
        <taxon>Apocrita</taxon>
        <taxon>Aculeata</taxon>
        <taxon>Vespoidea</taxon>
        <taxon>Vespidae</taxon>
        <taxon>Polistinae</taxon>
        <taxon>Polistini</taxon>
        <taxon>Polistes</taxon>
    </lineage>
</organism>
<accession>A0ABM1I7X2</accession>
<feature type="domain" description="Vitellogenin" evidence="4">
    <location>
        <begin position="25"/>
        <end position="703"/>
    </location>
</feature>
<dbReference type="InterPro" id="IPR050733">
    <property type="entry name" value="Vitellogenin/Apolipophorin"/>
</dbReference>
<dbReference type="InterPro" id="IPR015255">
    <property type="entry name" value="Vitellinogen_open_b-sht"/>
</dbReference>
<dbReference type="PANTHER" id="PTHR23345">
    <property type="entry name" value="VITELLOGENIN-RELATED"/>
    <property type="match status" value="1"/>
</dbReference>
<dbReference type="PROSITE" id="PS51211">
    <property type="entry name" value="VITELLOGENIN"/>
    <property type="match status" value="1"/>
</dbReference>
<feature type="signal peptide" evidence="3">
    <location>
        <begin position="1"/>
        <end position="20"/>
    </location>
</feature>
<dbReference type="RefSeq" id="XP_015176309.1">
    <property type="nucleotide sequence ID" value="XM_015320823.1"/>
</dbReference>
<evidence type="ECO:0000259" key="4">
    <source>
        <dbReference type="PROSITE" id="PS51211"/>
    </source>
</evidence>
<dbReference type="InterPro" id="IPR011030">
    <property type="entry name" value="Lipovitellin_superhlx_dom"/>
</dbReference>
<proteinExistence type="predicted"/>
<evidence type="ECO:0000256" key="3">
    <source>
        <dbReference type="SAM" id="SignalP"/>
    </source>
</evidence>
<dbReference type="PANTHER" id="PTHR23345:SF33">
    <property type="entry name" value="CROSSVEINLESS D"/>
    <property type="match status" value="1"/>
</dbReference>
<evidence type="ECO:0000256" key="1">
    <source>
        <dbReference type="ARBA" id="ARBA00022729"/>
    </source>
</evidence>
<dbReference type="Pfam" id="PF01347">
    <property type="entry name" value="Vitellogenin_N"/>
    <property type="match status" value="1"/>
</dbReference>
<gene>
    <name evidence="6" type="primary">LOC107066309</name>
</gene>
<feature type="chain" id="PRO_5045826426" evidence="3">
    <location>
        <begin position="21"/>
        <end position="1508"/>
    </location>
</feature>
<dbReference type="InterPro" id="IPR015816">
    <property type="entry name" value="Vitellinogen_b-sht_N"/>
</dbReference>
<dbReference type="Gene3D" id="2.30.230.10">
    <property type="entry name" value="Lipovitellin, beta-sheet shell regions, chain A"/>
    <property type="match status" value="1"/>
</dbReference>
<evidence type="ECO:0000313" key="5">
    <source>
        <dbReference type="Proteomes" id="UP000694924"/>
    </source>
</evidence>
<dbReference type="Gene3D" id="1.25.10.20">
    <property type="entry name" value="Vitellinogen, superhelical"/>
    <property type="match status" value="1"/>
</dbReference>
<dbReference type="Pfam" id="PF09172">
    <property type="entry name" value="Vit_open_b-sht"/>
    <property type="match status" value="1"/>
</dbReference>
<dbReference type="GeneID" id="107066309"/>
<keyword evidence="1 3" id="KW-0732">Signal</keyword>
<evidence type="ECO:0000256" key="2">
    <source>
        <dbReference type="PROSITE-ProRule" id="PRU00557"/>
    </source>
</evidence>
<reference evidence="6" key="1">
    <citation type="submission" date="2025-08" db="UniProtKB">
        <authorList>
            <consortium name="RefSeq"/>
        </authorList>
    </citation>
    <scope>IDENTIFICATION</scope>
    <source>
        <tissue evidence="6">Whole body</tissue>
    </source>
</reference>
<dbReference type="SUPFAM" id="SSF56968">
    <property type="entry name" value="Lipovitellin-phosvitin complex, beta-sheet shell regions"/>
    <property type="match status" value="1"/>
</dbReference>
<dbReference type="InterPro" id="IPR015819">
    <property type="entry name" value="Lipid_transp_b-sht_shell"/>
</dbReference>
<protein>
    <submittedName>
        <fullName evidence="6">Vitellogenin-6-like</fullName>
    </submittedName>
</protein>
<name>A0ABM1I7X2_POLDO</name>
<keyword evidence="5" id="KW-1185">Reference proteome</keyword>
<dbReference type="InterPro" id="IPR001747">
    <property type="entry name" value="Vitellogenin_N"/>
</dbReference>
<evidence type="ECO:0000313" key="6">
    <source>
        <dbReference type="RefSeq" id="XP_015176309.1"/>
    </source>
</evidence>
<comment type="caution">
    <text evidence="2">Lacks conserved residue(s) required for the propagation of feature annotation.</text>
</comment>
<dbReference type="SMART" id="SM00638">
    <property type="entry name" value="LPD_N"/>
    <property type="match status" value="1"/>
</dbReference>